<proteinExistence type="predicted"/>
<evidence type="ECO:0000256" key="1">
    <source>
        <dbReference type="SAM" id="SignalP"/>
    </source>
</evidence>
<gene>
    <name evidence="2" type="ORF">PCANC_27744</name>
</gene>
<dbReference type="EMBL" id="PGCJ01000769">
    <property type="protein sequence ID" value="PLW22218.1"/>
    <property type="molecule type" value="Genomic_DNA"/>
</dbReference>
<evidence type="ECO:0000313" key="2">
    <source>
        <dbReference type="EMBL" id="PLW22218.1"/>
    </source>
</evidence>
<comment type="caution">
    <text evidence="2">The sequence shown here is derived from an EMBL/GenBank/DDBJ whole genome shotgun (WGS) entry which is preliminary data.</text>
</comment>
<dbReference type="AlphaFoldDB" id="A0A2N5T9W2"/>
<name>A0A2N5T9W2_9BASI</name>
<protein>
    <submittedName>
        <fullName evidence="2">Uncharacterized protein</fullName>
    </submittedName>
</protein>
<accession>A0A2N5T9W2</accession>
<keyword evidence="3" id="KW-1185">Reference proteome</keyword>
<dbReference type="Proteomes" id="UP000235388">
    <property type="component" value="Unassembled WGS sequence"/>
</dbReference>
<sequence>MHGTLPAVALGLVIALVVASSNARVHHVGEEPYTYQVCLVQHPPHCQRDRPPEFGDLRVGQCCVCNGYFRYRYQRCPCCKEDNNRLENGRYYCEDHWANRPSRS</sequence>
<feature type="chain" id="PRO_5014820881" evidence="1">
    <location>
        <begin position="20"/>
        <end position="104"/>
    </location>
</feature>
<organism evidence="2 3">
    <name type="scientific">Puccinia coronata f. sp. avenae</name>
    <dbReference type="NCBI Taxonomy" id="200324"/>
    <lineage>
        <taxon>Eukaryota</taxon>
        <taxon>Fungi</taxon>
        <taxon>Dikarya</taxon>
        <taxon>Basidiomycota</taxon>
        <taxon>Pucciniomycotina</taxon>
        <taxon>Pucciniomycetes</taxon>
        <taxon>Pucciniales</taxon>
        <taxon>Pucciniaceae</taxon>
        <taxon>Puccinia</taxon>
    </lineage>
</organism>
<reference evidence="2 3" key="1">
    <citation type="submission" date="2017-11" db="EMBL/GenBank/DDBJ databases">
        <title>De novo assembly and phasing of dikaryotic genomes from two isolates of Puccinia coronata f. sp. avenae, the causal agent of oat crown rust.</title>
        <authorList>
            <person name="Miller M.E."/>
            <person name="Zhang Y."/>
            <person name="Omidvar V."/>
            <person name="Sperschneider J."/>
            <person name="Schwessinger B."/>
            <person name="Raley C."/>
            <person name="Palmer J.M."/>
            <person name="Garnica D."/>
            <person name="Upadhyaya N."/>
            <person name="Rathjen J."/>
            <person name="Taylor J.M."/>
            <person name="Park R.F."/>
            <person name="Dodds P.N."/>
            <person name="Hirsch C.D."/>
            <person name="Kianian S.F."/>
            <person name="Figueroa M."/>
        </authorList>
    </citation>
    <scope>NUCLEOTIDE SEQUENCE [LARGE SCALE GENOMIC DNA]</scope>
    <source>
        <strain evidence="2">12NC29</strain>
    </source>
</reference>
<evidence type="ECO:0000313" key="3">
    <source>
        <dbReference type="Proteomes" id="UP000235388"/>
    </source>
</evidence>
<keyword evidence="1" id="KW-0732">Signal</keyword>
<feature type="signal peptide" evidence="1">
    <location>
        <begin position="1"/>
        <end position="19"/>
    </location>
</feature>